<sequence length="424" mass="46684">MSEVIATVSVRPPRSGIGVEVCFEFPGTGQTVHLPLPDRGLLAEVRRKAGIYLERVVPLTARLNAGTEQAASALRILLNKGRELTALLVQDDIERFLRLESAFRAAWPRWRSADWSDDAAPLPMVELHCHDDTLPLELLPLFDFGPLPELRTYADLAAAASRFLGFATVVRRVVPTPVTADRVLRNDPALPVQFLRHRGLPSAQEEERFLASLGGHVRVDGPWPVAQDEAEVRAALLRALYDGSPLDGSAGAATPVQVQHFACHCDTTAELDDDYVLALSTRNGKPRRLTFGELREGYYERIFADGDSGGHRAVIILNACASSRTNPLTAYSFPRWFLNRGHRAFIGTETDVPDGVAAGFAAAFYGRLLEARRPLGEAVVWARRDLLRDFRNPLGLLYVMYGDTQLTVERARPGVYRASAGRAA</sequence>
<name>A0A8J3JS43_9ACTN</name>
<dbReference type="Pfam" id="PF12770">
    <property type="entry name" value="CHAT"/>
    <property type="match status" value="1"/>
</dbReference>
<feature type="domain" description="CHAT" evidence="1">
    <location>
        <begin position="195"/>
        <end position="389"/>
    </location>
</feature>
<comment type="caution">
    <text evidence="2">The sequence shown here is derived from an EMBL/GenBank/DDBJ whole genome shotgun (WGS) entry which is preliminary data.</text>
</comment>
<gene>
    <name evidence="2" type="ORF">Cba03nite_69920</name>
</gene>
<protein>
    <recommendedName>
        <fullName evidence="1">CHAT domain-containing protein</fullName>
    </recommendedName>
</protein>
<dbReference type="RefSeq" id="WP_203755882.1">
    <property type="nucleotide sequence ID" value="NZ_BONF01000050.1"/>
</dbReference>
<proteinExistence type="predicted"/>
<evidence type="ECO:0000313" key="3">
    <source>
        <dbReference type="Proteomes" id="UP000601223"/>
    </source>
</evidence>
<evidence type="ECO:0000259" key="1">
    <source>
        <dbReference type="Pfam" id="PF12770"/>
    </source>
</evidence>
<organism evidence="2 3">
    <name type="scientific">Catellatospora bangladeshensis</name>
    <dbReference type="NCBI Taxonomy" id="310355"/>
    <lineage>
        <taxon>Bacteria</taxon>
        <taxon>Bacillati</taxon>
        <taxon>Actinomycetota</taxon>
        <taxon>Actinomycetes</taxon>
        <taxon>Micromonosporales</taxon>
        <taxon>Micromonosporaceae</taxon>
        <taxon>Catellatospora</taxon>
    </lineage>
</organism>
<evidence type="ECO:0000313" key="2">
    <source>
        <dbReference type="EMBL" id="GIF85643.1"/>
    </source>
</evidence>
<dbReference type="EMBL" id="BONF01000050">
    <property type="protein sequence ID" value="GIF85643.1"/>
    <property type="molecule type" value="Genomic_DNA"/>
</dbReference>
<accession>A0A8J3JS43</accession>
<dbReference type="InterPro" id="IPR024983">
    <property type="entry name" value="CHAT_dom"/>
</dbReference>
<reference evidence="2 3" key="1">
    <citation type="submission" date="2021-01" db="EMBL/GenBank/DDBJ databases">
        <title>Whole genome shotgun sequence of Catellatospora bangladeshensis NBRC 107357.</title>
        <authorList>
            <person name="Komaki H."/>
            <person name="Tamura T."/>
        </authorList>
    </citation>
    <scope>NUCLEOTIDE SEQUENCE [LARGE SCALE GENOMIC DNA]</scope>
    <source>
        <strain evidence="2 3">NBRC 107357</strain>
    </source>
</reference>
<dbReference type="Proteomes" id="UP000601223">
    <property type="component" value="Unassembled WGS sequence"/>
</dbReference>
<dbReference type="AlphaFoldDB" id="A0A8J3JS43"/>
<keyword evidence="3" id="KW-1185">Reference proteome</keyword>